<feature type="compositionally biased region" description="Polar residues" evidence="4">
    <location>
        <begin position="54"/>
        <end position="75"/>
    </location>
</feature>
<dbReference type="Gene3D" id="2.60.120.620">
    <property type="entry name" value="q2cbj1_9rhob like domain"/>
    <property type="match status" value="1"/>
</dbReference>
<comment type="caution">
    <text evidence="6">The sequence shown here is derived from an EMBL/GenBank/DDBJ whole genome shotgun (WGS) entry which is preliminary data.</text>
</comment>
<dbReference type="SMART" id="SM00702">
    <property type="entry name" value="P4Hc"/>
    <property type="match status" value="1"/>
</dbReference>
<comment type="cofactor">
    <cofactor evidence="1">
        <name>L-ascorbate</name>
        <dbReference type="ChEBI" id="CHEBI:38290"/>
    </cofactor>
</comment>
<evidence type="ECO:0000313" key="6">
    <source>
        <dbReference type="EMBL" id="KAL3787069.1"/>
    </source>
</evidence>
<reference evidence="6 7" key="1">
    <citation type="journal article" date="2020" name="G3 (Bethesda)">
        <title>Improved Reference Genome for Cyclotella cryptica CCMP332, a Model for Cell Wall Morphogenesis, Salinity Adaptation, and Lipid Production in Diatoms (Bacillariophyta).</title>
        <authorList>
            <person name="Roberts W.R."/>
            <person name="Downey K.M."/>
            <person name="Ruck E.C."/>
            <person name="Traller J.C."/>
            <person name="Alverson A.J."/>
        </authorList>
    </citation>
    <scope>NUCLEOTIDE SEQUENCE [LARGE SCALE GENOMIC DNA]</scope>
    <source>
        <strain evidence="6 7">CCMP332</strain>
    </source>
</reference>
<dbReference type="Proteomes" id="UP001516023">
    <property type="component" value="Unassembled WGS sequence"/>
</dbReference>
<sequence length="691" mass="76933">MGPIASRLRPRQSVSDVLVAGVSSSTEAREKKYSSSSVRSIDLKRGSRDFGGVSTRQTTGVASKNQTTEKSSNRNIAEKQPTAFLAPAKEKRQPLSSIKKNLSPIGSSKSRRNRQGGSPTKKHQGFEYDRKMSSGRYPKASAASLSSDATAFCNKENNMNFATQARSYEEEQLFRPGHHREPFQPIHSNAAIVPAQRLPKKIRHASHPLSRKSNRTSDSTTKSGLDTSEENAIETPAATVPVDPPGAVLGALPWMPPNAGFSASNVYEGRDHQSFATMANWAFQPLPNVRHAHGWTFPPFLAPLAAAVRHPFADSTDPHNLQLNGRNPYRGNCHPGASHHCAPVEMEDTCTRVEPIATEEAIASLKDDFDIKMADSELPSTFAPTECVEKIRSRRLKDGRIELMPSPKTQPSKTVQGRVMTRSASKAVKNFSEVVVAHQASSPVVTREKASPSKSTRVNPLPNAVSTPAEVITILGKRVTMIDPVRKVFIIDLLSPEECDDIRMMADNHTIHQSQNGSHTPVWRTLYTYTKMDLPVCEVTDMREKYTDRILLDVKRIVGEVFGKKREAMALRPRSWKEPHMLLYQALEGKPHHTGIEMHYDGCDITWQAMLTRNDEYEGGGTYFRCLRKTVLLRQGQVLVHPGELYHKGIDVTYGVRCLLVCFTDGFSPKIMDDSKQHEDDPKYEKNVCLY</sequence>
<accession>A0ABD3PHA8</accession>
<evidence type="ECO:0000313" key="7">
    <source>
        <dbReference type="Proteomes" id="UP001516023"/>
    </source>
</evidence>
<feature type="region of interest" description="Disordered" evidence="4">
    <location>
        <begin position="1"/>
        <end position="134"/>
    </location>
</feature>
<keyword evidence="3" id="KW-0560">Oxidoreductase</keyword>
<organism evidence="6 7">
    <name type="scientific">Cyclotella cryptica</name>
    <dbReference type="NCBI Taxonomy" id="29204"/>
    <lineage>
        <taxon>Eukaryota</taxon>
        <taxon>Sar</taxon>
        <taxon>Stramenopiles</taxon>
        <taxon>Ochrophyta</taxon>
        <taxon>Bacillariophyta</taxon>
        <taxon>Coscinodiscophyceae</taxon>
        <taxon>Thalassiosirophycidae</taxon>
        <taxon>Stephanodiscales</taxon>
        <taxon>Stephanodiscaceae</taxon>
        <taxon>Cyclotella</taxon>
    </lineage>
</organism>
<proteinExistence type="predicted"/>
<keyword evidence="7" id="KW-1185">Reference proteome</keyword>
<feature type="compositionally biased region" description="Polar residues" evidence="4">
    <location>
        <begin position="94"/>
        <end position="108"/>
    </location>
</feature>
<protein>
    <recommendedName>
        <fullName evidence="5">Prolyl 4-hydroxylase alpha subunit domain-containing protein</fullName>
    </recommendedName>
</protein>
<feature type="compositionally biased region" description="Polar residues" evidence="4">
    <location>
        <begin position="216"/>
        <end position="226"/>
    </location>
</feature>
<feature type="compositionally biased region" description="Basic residues" evidence="4">
    <location>
        <begin position="203"/>
        <end position="214"/>
    </location>
</feature>
<name>A0ABD3PHA8_9STRA</name>
<evidence type="ECO:0000256" key="1">
    <source>
        <dbReference type="ARBA" id="ARBA00001961"/>
    </source>
</evidence>
<evidence type="ECO:0000256" key="4">
    <source>
        <dbReference type="SAM" id="MobiDB-lite"/>
    </source>
</evidence>
<evidence type="ECO:0000256" key="2">
    <source>
        <dbReference type="ARBA" id="ARBA00022964"/>
    </source>
</evidence>
<dbReference type="GO" id="GO:0051213">
    <property type="term" value="F:dioxygenase activity"/>
    <property type="evidence" value="ECO:0007669"/>
    <property type="project" value="UniProtKB-KW"/>
</dbReference>
<feature type="domain" description="Prolyl 4-hydroxylase alpha subunit" evidence="5">
    <location>
        <begin position="485"/>
        <end position="665"/>
    </location>
</feature>
<dbReference type="AlphaFoldDB" id="A0ABD3PHA8"/>
<dbReference type="EMBL" id="JABMIG020000182">
    <property type="protein sequence ID" value="KAL3787069.1"/>
    <property type="molecule type" value="Genomic_DNA"/>
</dbReference>
<dbReference type="InterPro" id="IPR006620">
    <property type="entry name" value="Pro_4_hyd_alph"/>
</dbReference>
<gene>
    <name evidence="6" type="ORF">HJC23_011753</name>
</gene>
<keyword evidence="2" id="KW-0223">Dioxygenase</keyword>
<evidence type="ECO:0000256" key="3">
    <source>
        <dbReference type="ARBA" id="ARBA00023002"/>
    </source>
</evidence>
<evidence type="ECO:0000259" key="5">
    <source>
        <dbReference type="SMART" id="SM00702"/>
    </source>
</evidence>
<feature type="region of interest" description="Disordered" evidence="4">
    <location>
        <begin position="203"/>
        <end position="241"/>
    </location>
</feature>